<evidence type="ECO:0000313" key="5">
    <source>
        <dbReference type="EMBL" id="HJE15949.1"/>
    </source>
</evidence>
<proteinExistence type="predicted"/>
<dbReference type="InterPro" id="IPR009006">
    <property type="entry name" value="Ala_racemase/Decarboxylase_C"/>
</dbReference>
<dbReference type="GO" id="GO:0008836">
    <property type="term" value="F:diaminopimelate decarboxylase activity"/>
    <property type="evidence" value="ECO:0007669"/>
    <property type="project" value="TreeGrafter"/>
</dbReference>
<evidence type="ECO:0008006" key="7">
    <source>
        <dbReference type="Google" id="ProtNLM"/>
    </source>
</evidence>
<reference evidence="5" key="1">
    <citation type="journal article" date="2021" name="PeerJ">
        <title>Extensive microbial diversity within the chicken gut microbiome revealed by metagenomics and culture.</title>
        <authorList>
            <person name="Gilroy R."/>
            <person name="Ravi A."/>
            <person name="Getino M."/>
            <person name="Pursley I."/>
            <person name="Horton D.L."/>
            <person name="Alikhan N.F."/>
            <person name="Baker D."/>
            <person name="Gharbi K."/>
            <person name="Hall N."/>
            <person name="Watson M."/>
            <person name="Adriaenssens E.M."/>
            <person name="Foster-Nyarko E."/>
            <person name="Jarju S."/>
            <person name="Secka A."/>
            <person name="Antonio M."/>
            <person name="Oren A."/>
            <person name="Chaudhuri R.R."/>
            <person name="La Ragione R."/>
            <person name="Hildebrand F."/>
            <person name="Pallen M.J."/>
        </authorList>
    </citation>
    <scope>NUCLEOTIDE SEQUENCE</scope>
    <source>
        <strain evidence="5">CHK173-2119</strain>
    </source>
</reference>
<feature type="domain" description="Orn/DAP/Arg decarboxylase 2 C-terminal" evidence="3">
    <location>
        <begin position="256"/>
        <end position="343"/>
    </location>
</feature>
<evidence type="ECO:0000259" key="3">
    <source>
        <dbReference type="Pfam" id="PF00278"/>
    </source>
</evidence>
<dbReference type="Pfam" id="PF00278">
    <property type="entry name" value="Orn_DAP_Arg_deC"/>
    <property type="match status" value="1"/>
</dbReference>
<evidence type="ECO:0000313" key="6">
    <source>
        <dbReference type="Proteomes" id="UP000774947"/>
    </source>
</evidence>
<evidence type="ECO:0000256" key="1">
    <source>
        <dbReference type="ARBA" id="ARBA00001933"/>
    </source>
</evidence>
<dbReference type="SUPFAM" id="SSF50621">
    <property type="entry name" value="Alanine racemase C-terminal domain-like"/>
    <property type="match status" value="1"/>
</dbReference>
<dbReference type="Proteomes" id="UP000774947">
    <property type="component" value="Unassembled WGS sequence"/>
</dbReference>
<dbReference type="Pfam" id="PF02784">
    <property type="entry name" value="Orn_Arg_deC_N"/>
    <property type="match status" value="1"/>
</dbReference>
<protein>
    <recommendedName>
        <fullName evidence="7">Diaminopimelate decarboxylase</fullName>
    </recommendedName>
</protein>
<evidence type="ECO:0000256" key="2">
    <source>
        <dbReference type="ARBA" id="ARBA00022898"/>
    </source>
</evidence>
<dbReference type="EMBL" id="DYXY01000203">
    <property type="protein sequence ID" value="HJE15949.1"/>
    <property type="molecule type" value="Genomic_DNA"/>
</dbReference>
<reference evidence="5" key="2">
    <citation type="submission" date="2021-09" db="EMBL/GenBank/DDBJ databases">
        <authorList>
            <person name="Gilroy R."/>
        </authorList>
    </citation>
    <scope>NUCLEOTIDE SEQUENCE</scope>
    <source>
        <strain evidence="5">CHK173-2119</strain>
    </source>
</reference>
<dbReference type="PANTHER" id="PTHR43727:SF3">
    <property type="entry name" value="GROUP IV DECARBOXYLASE"/>
    <property type="match status" value="1"/>
</dbReference>
<dbReference type="PANTHER" id="PTHR43727">
    <property type="entry name" value="DIAMINOPIMELATE DECARBOXYLASE"/>
    <property type="match status" value="1"/>
</dbReference>
<dbReference type="Gene3D" id="2.40.37.10">
    <property type="entry name" value="Lyase, Ornithine Decarboxylase, Chain A, domain 1"/>
    <property type="match status" value="1"/>
</dbReference>
<organism evidence="5 6">
    <name type="scientific">Lapidilactobacillus dextrinicus</name>
    <dbReference type="NCBI Taxonomy" id="51664"/>
    <lineage>
        <taxon>Bacteria</taxon>
        <taxon>Bacillati</taxon>
        <taxon>Bacillota</taxon>
        <taxon>Bacilli</taxon>
        <taxon>Lactobacillales</taxon>
        <taxon>Lactobacillaceae</taxon>
        <taxon>Lapidilactobacillus</taxon>
    </lineage>
</organism>
<evidence type="ECO:0000259" key="4">
    <source>
        <dbReference type="Pfam" id="PF02784"/>
    </source>
</evidence>
<dbReference type="InterPro" id="IPR022644">
    <property type="entry name" value="De-COase2_N"/>
</dbReference>
<dbReference type="AlphaFoldDB" id="A0A921B4V4"/>
<dbReference type="InterPro" id="IPR029066">
    <property type="entry name" value="PLP-binding_barrel"/>
</dbReference>
<dbReference type="InterPro" id="IPR022643">
    <property type="entry name" value="De-COase2_C"/>
</dbReference>
<sequence length="388" mass="43903">MQTPYFIIDQHQLTDNLTEWQTALRATFSNWIIGYSFKTNALPWILGYMKSADCYAEVVSDDEYQLAQLIGYDANKIIYNGPAKSEATFAEAIANGAIVNLETHRELRWLKKYARSDTKVGIRLQIDIETFCPGESAMGELGGRFGFQLAELSDILKILTDSRVQLAGLHLHCSSKTRSLNIYQTLAQQAVKIIQKYQLILDYFDIGGGFFGGAHAKPSLLDYMTVIKQELQILPNCSELTLIVEPGASLIATPISYVTSVIDVKQTPRQVYITTDGSRTHIDPFFKKSQYDVEIENQVQHATTPVAKQIISGFTCMENDHLFELTQHSLLSEGQQITYHKVGSYTMCFNPLFIKYFPDVYVKATDQALTLVRRRWTAKEFIQGAEWS</sequence>
<comment type="cofactor">
    <cofactor evidence="1">
        <name>pyridoxal 5'-phosphate</name>
        <dbReference type="ChEBI" id="CHEBI:597326"/>
    </cofactor>
</comment>
<dbReference type="Gene3D" id="3.20.20.10">
    <property type="entry name" value="Alanine racemase"/>
    <property type="match status" value="1"/>
</dbReference>
<name>A0A921B4V4_9LACO</name>
<keyword evidence="2" id="KW-0663">Pyridoxal phosphate</keyword>
<feature type="domain" description="Orn/DAP/Arg decarboxylase 2 N-terminal" evidence="4">
    <location>
        <begin position="15"/>
        <end position="251"/>
    </location>
</feature>
<accession>A0A921B4V4</accession>
<dbReference type="GO" id="GO:0009089">
    <property type="term" value="P:lysine biosynthetic process via diaminopimelate"/>
    <property type="evidence" value="ECO:0007669"/>
    <property type="project" value="TreeGrafter"/>
</dbReference>
<gene>
    <name evidence="5" type="ORF">K8W17_07715</name>
</gene>
<comment type="caution">
    <text evidence="5">The sequence shown here is derived from an EMBL/GenBank/DDBJ whole genome shotgun (WGS) entry which is preliminary data.</text>
</comment>
<dbReference type="SUPFAM" id="SSF51419">
    <property type="entry name" value="PLP-binding barrel"/>
    <property type="match status" value="1"/>
</dbReference>